<dbReference type="Proteomes" id="UP000050795">
    <property type="component" value="Unassembled WGS sequence"/>
</dbReference>
<keyword evidence="6" id="KW-0732">Signal</keyword>
<proteinExistence type="inferred from homology"/>
<dbReference type="FunFam" id="2.10.25.160:FF:000001">
    <property type="entry name" value="Granulin precursor"/>
    <property type="match status" value="1"/>
</dbReference>
<evidence type="ECO:0000313" key="8">
    <source>
        <dbReference type="Proteomes" id="UP000050795"/>
    </source>
</evidence>
<sequence length="689" mass="74312">MNRVLVYFCLLLCWASFVQPHLCPNHCLNGSCCEIGVGDFRCCPYANGVCCIDGKSCCPEGSRCDSGSGQCIYADGSIKPSRQISDQINKVTQKAADDLVPWRLSTTTVICPDRLSVCSENTTCCPMAHEKWGCCQHPNAICCSDGKHCCPQGSVCDVTHQICKPLNTHQILEANNNNHNDNSNNDNNNFFDNLYLTKTSKPARANPNINQAKGIVGRKATNSSAKYLMSYTGTLCPDLLFECPSGTTCCPSTEEGWACCPFPDAVCCSDGEHCCPNGYSCDLASQRCVQQFTSASSPSDDNSKKPPASVSSLSHSTKIIKDIICPDGNFSCPSNTTCCQVTEGGWGCCPFPRAVCCSDRIHCCPEKTVCDLEEETCLDESGDIVAAMEPKSVPNNNNNDNTLHSLITICSDKKSACIGGTCCPGVDDQSSLCCPHENAVCCGDGKHCCPEGTVCDPTVGGCKPQEMQPPKPSSLSLFKKITALSVNSKGVHDDNDVDESSVSNVFSQLCPGGKSMCPDTSTCCKLSQGGGYACCPTRNGICCTGQNTCCPHGSRCLANGKCEKMSADVLSRTFAPRIIPSISVKELTKSPHFLASDYEKGRFNIEMASVSKPAERNVFLLYERYRSLKQRLHTICPDFMHFCVESEQCCPSRRFGYTCSPKEAKCCGSSVDTFCSKSKQCSVDGKFCL</sequence>
<dbReference type="WBParaSite" id="TREG1_135500.2">
    <property type="protein sequence ID" value="TREG1_135500.2"/>
    <property type="gene ID" value="TREG1_135500"/>
</dbReference>
<evidence type="ECO:0000313" key="9">
    <source>
        <dbReference type="WBParaSite" id="TREG1_135500.2"/>
    </source>
</evidence>
<dbReference type="AlphaFoldDB" id="A0AA85J0H9"/>
<dbReference type="InterPro" id="IPR000118">
    <property type="entry name" value="Granulin"/>
</dbReference>
<dbReference type="InterPro" id="IPR037277">
    <property type="entry name" value="Granulin_sf"/>
</dbReference>
<dbReference type="SUPFAM" id="SSF57277">
    <property type="entry name" value="Granulin repeat"/>
    <property type="match status" value="3"/>
</dbReference>
<evidence type="ECO:0000256" key="6">
    <source>
        <dbReference type="SAM" id="SignalP"/>
    </source>
</evidence>
<comment type="similarity">
    <text evidence="2">Belongs to the granulin family.</text>
</comment>
<feature type="domain" description="Granulins" evidence="7">
    <location>
        <begin position="357"/>
        <end position="370"/>
    </location>
</feature>
<feature type="chain" id="PRO_5041682530" description="Granulins domain-containing protein" evidence="6">
    <location>
        <begin position="21"/>
        <end position="689"/>
    </location>
</feature>
<dbReference type="Gene3D" id="2.10.25.160">
    <property type="entry name" value="Granulin"/>
    <property type="match status" value="6"/>
</dbReference>
<feature type="signal peptide" evidence="6">
    <location>
        <begin position="1"/>
        <end position="20"/>
    </location>
</feature>
<feature type="domain" description="Granulins" evidence="7">
    <location>
        <begin position="268"/>
        <end position="281"/>
    </location>
</feature>
<accession>A0AA85J0H9</accession>
<evidence type="ECO:0000256" key="1">
    <source>
        <dbReference type="ARBA" id="ARBA00004613"/>
    </source>
</evidence>
<organism evidence="8 9">
    <name type="scientific">Trichobilharzia regenti</name>
    <name type="common">Nasal bird schistosome</name>
    <dbReference type="NCBI Taxonomy" id="157069"/>
    <lineage>
        <taxon>Eukaryota</taxon>
        <taxon>Metazoa</taxon>
        <taxon>Spiralia</taxon>
        <taxon>Lophotrochozoa</taxon>
        <taxon>Platyhelminthes</taxon>
        <taxon>Trematoda</taxon>
        <taxon>Digenea</taxon>
        <taxon>Strigeidida</taxon>
        <taxon>Schistosomatoidea</taxon>
        <taxon>Schistosomatidae</taxon>
        <taxon>Trichobilharzia</taxon>
    </lineage>
</organism>
<feature type="domain" description="Granulins" evidence="7">
    <location>
        <begin position="143"/>
        <end position="156"/>
    </location>
</feature>
<reference evidence="8" key="1">
    <citation type="submission" date="2022-06" db="EMBL/GenBank/DDBJ databases">
        <authorList>
            <person name="Berger JAMES D."/>
            <person name="Berger JAMES D."/>
        </authorList>
    </citation>
    <scope>NUCLEOTIDE SEQUENCE [LARGE SCALE GENOMIC DNA]</scope>
</reference>
<dbReference type="Pfam" id="PF00396">
    <property type="entry name" value="Granulin"/>
    <property type="match status" value="6"/>
</dbReference>
<dbReference type="PROSITE" id="PS00799">
    <property type="entry name" value="GRANULINS"/>
    <property type="match status" value="4"/>
</dbReference>
<evidence type="ECO:0000256" key="5">
    <source>
        <dbReference type="SAM" id="MobiDB-lite"/>
    </source>
</evidence>
<keyword evidence="3" id="KW-0964">Secreted</keyword>
<dbReference type="PANTHER" id="PTHR12274:SF3">
    <property type="entry name" value="PROGRANULIN"/>
    <property type="match status" value="1"/>
</dbReference>
<evidence type="ECO:0000256" key="3">
    <source>
        <dbReference type="ARBA" id="ARBA00022525"/>
    </source>
</evidence>
<dbReference type="GO" id="GO:0005576">
    <property type="term" value="C:extracellular region"/>
    <property type="evidence" value="ECO:0007669"/>
    <property type="project" value="UniProtKB-SubCell"/>
</dbReference>
<evidence type="ECO:0000259" key="7">
    <source>
        <dbReference type="PROSITE" id="PS00799"/>
    </source>
</evidence>
<feature type="domain" description="Granulins" evidence="7">
    <location>
        <begin position="442"/>
        <end position="455"/>
    </location>
</feature>
<evidence type="ECO:0000256" key="4">
    <source>
        <dbReference type="ARBA" id="ARBA00023157"/>
    </source>
</evidence>
<evidence type="ECO:0000256" key="2">
    <source>
        <dbReference type="ARBA" id="ARBA00010093"/>
    </source>
</evidence>
<name>A0AA85J0H9_TRIRE</name>
<feature type="region of interest" description="Disordered" evidence="5">
    <location>
        <begin position="294"/>
        <end position="313"/>
    </location>
</feature>
<keyword evidence="8" id="KW-1185">Reference proteome</keyword>
<dbReference type="PANTHER" id="PTHR12274">
    <property type="entry name" value="GRANULIN"/>
    <property type="match status" value="1"/>
</dbReference>
<reference evidence="9" key="2">
    <citation type="submission" date="2023-11" db="UniProtKB">
        <authorList>
            <consortium name="WormBaseParasite"/>
        </authorList>
    </citation>
    <scope>IDENTIFICATION</scope>
</reference>
<comment type="subcellular location">
    <subcellularLocation>
        <location evidence="1">Secreted</location>
    </subcellularLocation>
</comment>
<keyword evidence="4" id="KW-1015">Disulfide bond</keyword>
<protein>
    <recommendedName>
        <fullName evidence="7">Granulins domain-containing protein</fullName>
    </recommendedName>
</protein>
<dbReference type="InterPro" id="IPR039036">
    <property type="entry name" value="Granulin_fam"/>
</dbReference>
<feature type="compositionally biased region" description="Low complexity" evidence="5">
    <location>
        <begin position="294"/>
        <end position="309"/>
    </location>
</feature>
<dbReference type="SMART" id="SM00277">
    <property type="entry name" value="GRAN"/>
    <property type="match status" value="6"/>
</dbReference>